<evidence type="ECO:0000313" key="2">
    <source>
        <dbReference type="EMBL" id="GAA1713339.1"/>
    </source>
</evidence>
<dbReference type="Pfam" id="PF08275">
    <property type="entry name" value="DNAG_N"/>
    <property type="match status" value="1"/>
</dbReference>
<accession>A0ABN2IXT3</accession>
<dbReference type="InterPro" id="IPR037068">
    <property type="entry name" value="DNA_primase_core_N_sf"/>
</dbReference>
<protein>
    <recommendedName>
        <fullName evidence="1">Rhodanese domain-containing protein</fullName>
    </recommendedName>
</protein>
<dbReference type="InterPro" id="IPR050219">
    <property type="entry name" value="DnaG_primase"/>
</dbReference>
<organism evidence="2 3">
    <name type="scientific">Kribbella yunnanensis</name>
    <dbReference type="NCBI Taxonomy" id="190194"/>
    <lineage>
        <taxon>Bacteria</taxon>
        <taxon>Bacillati</taxon>
        <taxon>Actinomycetota</taxon>
        <taxon>Actinomycetes</taxon>
        <taxon>Propionibacteriales</taxon>
        <taxon>Kribbellaceae</taxon>
        <taxon>Kribbella</taxon>
    </lineage>
</organism>
<evidence type="ECO:0000259" key="1">
    <source>
        <dbReference type="PROSITE" id="PS50206"/>
    </source>
</evidence>
<comment type="caution">
    <text evidence="2">The sequence shown here is derived from an EMBL/GenBank/DDBJ whole genome shotgun (WGS) entry which is preliminary data.</text>
</comment>
<evidence type="ECO:0000313" key="3">
    <source>
        <dbReference type="Proteomes" id="UP001500280"/>
    </source>
</evidence>
<dbReference type="InterPro" id="IPR013264">
    <property type="entry name" value="DNAG_N"/>
</dbReference>
<dbReference type="SUPFAM" id="SSF56731">
    <property type="entry name" value="DNA primase core"/>
    <property type="match status" value="1"/>
</dbReference>
<reference evidence="2 3" key="1">
    <citation type="journal article" date="2019" name="Int. J. Syst. Evol. Microbiol.">
        <title>The Global Catalogue of Microorganisms (GCM) 10K type strain sequencing project: providing services to taxonomists for standard genome sequencing and annotation.</title>
        <authorList>
            <consortium name="The Broad Institute Genomics Platform"/>
            <consortium name="The Broad Institute Genome Sequencing Center for Infectious Disease"/>
            <person name="Wu L."/>
            <person name="Ma J."/>
        </authorList>
    </citation>
    <scope>NUCLEOTIDE SEQUENCE [LARGE SCALE GENOMIC DNA]</scope>
    <source>
        <strain evidence="2 3">JCM 14307</strain>
    </source>
</reference>
<dbReference type="InterPro" id="IPR001763">
    <property type="entry name" value="Rhodanese-like_dom"/>
</dbReference>
<sequence>MEVSVNEVGYVVSPEERRRLLEANKAAAQFFRRELLRSRGTWPESYLAARGLRHVLTVESDWKVGYAPDTWSSLTDHLRAQGFDNGTLVRAGLVEWTAQGDAVDRHRDRLMIVARDYRLSPVGFIGIAPDGRAQAATPANTVHRPTNVLIGIEEQRDLLRQGAVPVIVEHPMDAVAVTWLSREMGGQWAGIPTCGEPLSTAQARILRRHTPGDKVIVALSGDLPARRQAAGYVADLAMFFDRVRAIDVPAGAAVETMQDDGARQLHDLLANARPLMTYKISGRRYGGLLQPDPDPPGSVPELG</sequence>
<dbReference type="Proteomes" id="UP001500280">
    <property type="component" value="Unassembled WGS sequence"/>
</dbReference>
<gene>
    <name evidence="2" type="ORF">GCM10009745_72050</name>
</gene>
<proteinExistence type="predicted"/>
<dbReference type="PANTHER" id="PTHR30313">
    <property type="entry name" value="DNA PRIMASE"/>
    <property type="match status" value="1"/>
</dbReference>
<keyword evidence="3" id="KW-1185">Reference proteome</keyword>
<dbReference type="Gene3D" id="3.40.1360.10">
    <property type="match status" value="1"/>
</dbReference>
<dbReference type="PROSITE" id="PS50206">
    <property type="entry name" value="RHODANESE_3"/>
    <property type="match status" value="1"/>
</dbReference>
<dbReference type="Gene3D" id="3.90.980.10">
    <property type="entry name" value="DNA primase, catalytic core, N-terminal domain"/>
    <property type="match status" value="1"/>
</dbReference>
<feature type="domain" description="Rhodanese" evidence="1">
    <location>
        <begin position="77"/>
        <end position="105"/>
    </location>
</feature>
<dbReference type="PANTHER" id="PTHR30313:SF2">
    <property type="entry name" value="DNA PRIMASE"/>
    <property type="match status" value="1"/>
</dbReference>
<dbReference type="EMBL" id="BAAANF010000023">
    <property type="protein sequence ID" value="GAA1713339.1"/>
    <property type="molecule type" value="Genomic_DNA"/>
</dbReference>
<name>A0ABN2IXT3_9ACTN</name>